<proteinExistence type="predicted"/>
<evidence type="ECO:0000313" key="3">
    <source>
        <dbReference type="EMBL" id="CAG9760454.1"/>
    </source>
</evidence>
<reference evidence="3" key="1">
    <citation type="submission" date="2022-01" db="EMBL/GenBank/DDBJ databases">
        <authorList>
            <person name="King R."/>
        </authorList>
    </citation>
    <scope>NUCLEOTIDE SEQUENCE</scope>
</reference>
<feature type="region of interest" description="Disordered" evidence="2">
    <location>
        <begin position="58"/>
        <end position="109"/>
    </location>
</feature>
<dbReference type="AlphaFoldDB" id="A0A9N9M9Z5"/>
<protein>
    <submittedName>
        <fullName evidence="3">Uncharacterized protein</fullName>
    </submittedName>
</protein>
<evidence type="ECO:0000313" key="4">
    <source>
        <dbReference type="Proteomes" id="UP001152799"/>
    </source>
</evidence>
<feature type="coiled-coil region" evidence="1">
    <location>
        <begin position="5"/>
        <end position="32"/>
    </location>
</feature>
<feature type="compositionally biased region" description="Basic and acidic residues" evidence="2">
    <location>
        <begin position="88"/>
        <end position="100"/>
    </location>
</feature>
<evidence type="ECO:0000256" key="2">
    <source>
        <dbReference type="SAM" id="MobiDB-lite"/>
    </source>
</evidence>
<gene>
    <name evidence="3" type="ORF">CEUTPL_LOCUS1185</name>
</gene>
<evidence type="ECO:0000256" key="1">
    <source>
        <dbReference type="SAM" id="Coils"/>
    </source>
</evidence>
<organism evidence="3 4">
    <name type="scientific">Ceutorhynchus assimilis</name>
    <name type="common">cabbage seed weevil</name>
    <dbReference type="NCBI Taxonomy" id="467358"/>
    <lineage>
        <taxon>Eukaryota</taxon>
        <taxon>Metazoa</taxon>
        <taxon>Ecdysozoa</taxon>
        <taxon>Arthropoda</taxon>
        <taxon>Hexapoda</taxon>
        <taxon>Insecta</taxon>
        <taxon>Pterygota</taxon>
        <taxon>Neoptera</taxon>
        <taxon>Endopterygota</taxon>
        <taxon>Coleoptera</taxon>
        <taxon>Polyphaga</taxon>
        <taxon>Cucujiformia</taxon>
        <taxon>Curculionidae</taxon>
        <taxon>Ceutorhynchinae</taxon>
        <taxon>Ceutorhynchus</taxon>
    </lineage>
</organism>
<feature type="compositionally biased region" description="Polar residues" evidence="2">
    <location>
        <begin position="58"/>
        <end position="71"/>
    </location>
</feature>
<dbReference type="EMBL" id="OU892277">
    <property type="protein sequence ID" value="CAG9760454.1"/>
    <property type="molecule type" value="Genomic_DNA"/>
</dbReference>
<keyword evidence="4" id="KW-1185">Reference proteome</keyword>
<dbReference type="Proteomes" id="UP001152799">
    <property type="component" value="Chromosome 1"/>
</dbReference>
<keyword evidence="1" id="KW-0175">Coiled coil</keyword>
<sequence length="134" mass="14746">MESKFELLNENNVLLKEKIISLNEKLAILETREKTSQLATPQIPTLVGSQADMTSLSADGLANSSATNSGKFDNPGGINYNNSKQKQNSHDPSRNADKNKNVANNNATQQIFTQRSVGVAIMEAQRQKLPKFKK</sequence>
<accession>A0A9N9M9Z5</accession>
<name>A0A9N9M9Z5_9CUCU</name>